<dbReference type="AlphaFoldDB" id="A0A5C3KDT6"/>
<proteinExistence type="predicted"/>
<reference evidence="1 2" key="1">
    <citation type="journal article" date="2019" name="Nat. Ecol. Evol.">
        <title>Megaphylogeny resolves global patterns of mushroom evolution.</title>
        <authorList>
            <person name="Varga T."/>
            <person name="Krizsan K."/>
            <person name="Foldi C."/>
            <person name="Dima B."/>
            <person name="Sanchez-Garcia M."/>
            <person name="Sanchez-Ramirez S."/>
            <person name="Szollosi G.J."/>
            <person name="Szarkandi J.G."/>
            <person name="Papp V."/>
            <person name="Albert L."/>
            <person name="Andreopoulos W."/>
            <person name="Angelini C."/>
            <person name="Antonin V."/>
            <person name="Barry K.W."/>
            <person name="Bougher N.L."/>
            <person name="Buchanan P."/>
            <person name="Buyck B."/>
            <person name="Bense V."/>
            <person name="Catcheside P."/>
            <person name="Chovatia M."/>
            <person name="Cooper J."/>
            <person name="Damon W."/>
            <person name="Desjardin D."/>
            <person name="Finy P."/>
            <person name="Geml J."/>
            <person name="Haridas S."/>
            <person name="Hughes K."/>
            <person name="Justo A."/>
            <person name="Karasinski D."/>
            <person name="Kautmanova I."/>
            <person name="Kiss B."/>
            <person name="Kocsube S."/>
            <person name="Kotiranta H."/>
            <person name="LaButti K.M."/>
            <person name="Lechner B.E."/>
            <person name="Liimatainen K."/>
            <person name="Lipzen A."/>
            <person name="Lukacs Z."/>
            <person name="Mihaltcheva S."/>
            <person name="Morgado L.N."/>
            <person name="Niskanen T."/>
            <person name="Noordeloos M.E."/>
            <person name="Ohm R.A."/>
            <person name="Ortiz-Santana B."/>
            <person name="Ovrebo C."/>
            <person name="Racz N."/>
            <person name="Riley R."/>
            <person name="Savchenko A."/>
            <person name="Shiryaev A."/>
            <person name="Soop K."/>
            <person name="Spirin V."/>
            <person name="Szebenyi C."/>
            <person name="Tomsovsky M."/>
            <person name="Tulloss R.E."/>
            <person name="Uehling J."/>
            <person name="Grigoriev I.V."/>
            <person name="Vagvolgyi C."/>
            <person name="Papp T."/>
            <person name="Martin F.M."/>
            <person name="Miettinen O."/>
            <person name="Hibbett D.S."/>
            <person name="Nagy L.G."/>
        </authorList>
    </citation>
    <scope>NUCLEOTIDE SEQUENCE [LARGE SCALE GENOMIC DNA]</scope>
    <source>
        <strain evidence="1 2">CBS 121175</strain>
    </source>
</reference>
<evidence type="ECO:0000313" key="1">
    <source>
        <dbReference type="EMBL" id="TFK18032.1"/>
    </source>
</evidence>
<name>A0A5C3KDT6_COPMA</name>
<dbReference type="Proteomes" id="UP000307440">
    <property type="component" value="Unassembled WGS sequence"/>
</dbReference>
<accession>A0A5C3KDT6</accession>
<dbReference type="EMBL" id="ML210440">
    <property type="protein sequence ID" value="TFK18032.1"/>
    <property type="molecule type" value="Genomic_DNA"/>
</dbReference>
<organism evidence="1 2">
    <name type="scientific">Coprinopsis marcescibilis</name>
    <name type="common">Agaric fungus</name>
    <name type="synonym">Psathyrella marcescibilis</name>
    <dbReference type="NCBI Taxonomy" id="230819"/>
    <lineage>
        <taxon>Eukaryota</taxon>
        <taxon>Fungi</taxon>
        <taxon>Dikarya</taxon>
        <taxon>Basidiomycota</taxon>
        <taxon>Agaricomycotina</taxon>
        <taxon>Agaricomycetes</taxon>
        <taxon>Agaricomycetidae</taxon>
        <taxon>Agaricales</taxon>
        <taxon>Agaricineae</taxon>
        <taxon>Psathyrellaceae</taxon>
        <taxon>Coprinopsis</taxon>
    </lineage>
</organism>
<keyword evidence="2" id="KW-1185">Reference proteome</keyword>
<protein>
    <recommendedName>
        <fullName evidence="3">F-box domain-containing protein</fullName>
    </recommendedName>
</protein>
<evidence type="ECO:0008006" key="3">
    <source>
        <dbReference type="Google" id="ProtNLM"/>
    </source>
</evidence>
<evidence type="ECO:0000313" key="2">
    <source>
        <dbReference type="Proteomes" id="UP000307440"/>
    </source>
</evidence>
<dbReference type="OrthoDB" id="3365698at2759"/>
<gene>
    <name evidence="1" type="ORF">FA15DRAFT_698236</name>
</gene>
<sequence length="547" mass="61715">MATIDQFVSQFLSNNHSPSEEVTCAVKARINRELANIEELELQPGTTAQRRNEAMTEAKRRLRQYQSILSPVRRVPVELIGRILEAALLDQSPQELPDAGDIEGCRLDRCDRIHFQHLRSVCGLWRAVAFNTSALWSTLYVGPNDLTDYLNGNAARSTTLPGSITKWLDRAKYTPITFIVTCVQPKHRTPDPVPNLQALRRIIADTLINGRNWRTLVFQHVPTILRGDVHFAHMAAVSSPTAPWRTIERLGSVFYSEPSWSHGQVPVVANFANALPQLRSFSLNWSRARPIHIYHEGITKFDLKFGKNGDLWPGLALIEMFPAPEYLTISGPNRGRVQSLGGRRQFRNRKVHTPTIKGMPLRLTALVHLDLPGLVTLWLQTGARASTSVLESLSTFLKRSTTLRFTDPLVIAHVVTSVALLSRLETWNCDFMDSQWLSDGMEILPEIREISFADPLALESEFAAGRIVEFFERRRESLRRRSRGGASVILRAKSVGDVGLGKGLYLKSESLSQSQGTSNLYYGRWEVSTAFFYVKDRYSKVEIPGWQ</sequence>